<dbReference type="RefSeq" id="WP_286276224.1">
    <property type="nucleotide sequence ID" value="NZ_AP027731.1"/>
</dbReference>
<dbReference type="SUPFAM" id="SSF48498">
    <property type="entry name" value="Tetracyclin repressor-like, C-terminal domain"/>
    <property type="match status" value="1"/>
</dbReference>
<accession>A0ABN6XQI3</accession>
<evidence type="ECO:0000256" key="3">
    <source>
        <dbReference type="ARBA" id="ARBA00023125"/>
    </source>
</evidence>
<feature type="domain" description="HTH tetR-type" evidence="6">
    <location>
        <begin position="11"/>
        <end position="71"/>
    </location>
</feature>
<dbReference type="Gene3D" id="1.10.10.60">
    <property type="entry name" value="Homeodomain-like"/>
    <property type="match status" value="1"/>
</dbReference>
<dbReference type="PANTHER" id="PTHR47506:SF6">
    <property type="entry name" value="HTH-TYPE TRANSCRIPTIONAL REPRESSOR NEMR"/>
    <property type="match status" value="1"/>
</dbReference>
<dbReference type="PANTHER" id="PTHR47506">
    <property type="entry name" value="TRANSCRIPTIONAL REGULATORY PROTEIN"/>
    <property type="match status" value="1"/>
</dbReference>
<organism evidence="7 8">
    <name type="scientific">Naasia aerilata</name>
    <dbReference type="NCBI Taxonomy" id="1162966"/>
    <lineage>
        <taxon>Bacteria</taxon>
        <taxon>Bacillati</taxon>
        <taxon>Actinomycetota</taxon>
        <taxon>Actinomycetes</taxon>
        <taxon>Micrococcales</taxon>
        <taxon>Microbacteriaceae</taxon>
        <taxon>Naasia</taxon>
    </lineage>
</organism>
<sequence>MSTGNGYAPGRARQQQILAEATRAFGRAGFDGVTVQEIAEACGISRQGLLHHFASKEDLLMALLRQRDEADEELFRRTLADSGSPFRAILAVVRANAAAPAITAMFTQLAAEAIRPEHPAHDFFRGVYTRIHTDLRGTLMDMQREGTLVASIDPDQLASGLIALRDGLALQLFLRSEGQSAEEMTGTLEAMFSLLVPRS</sequence>
<dbReference type="InterPro" id="IPR036271">
    <property type="entry name" value="Tet_transcr_reg_TetR-rel_C_sf"/>
</dbReference>
<keyword evidence="4" id="KW-0804">Transcription</keyword>
<evidence type="ECO:0000259" key="6">
    <source>
        <dbReference type="PROSITE" id="PS50977"/>
    </source>
</evidence>
<keyword evidence="2" id="KW-0805">Transcription regulation</keyword>
<dbReference type="SUPFAM" id="SSF46689">
    <property type="entry name" value="Homeodomain-like"/>
    <property type="match status" value="1"/>
</dbReference>
<dbReference type="PRINTS" id="PR00455">
    <property type="entry name" value="HTHTETR"/>
</dbReference>
<gene>
    <name evidence="7" type="ORF">GCM10025866_20360</name>
</gene>
<keyword evidence="1" id="KW-0678">Repressor</keyword>
<dbReference type="InterPro" id="IPR001647">
    <property type="entry name" value="HTH_TetR"/>
</dbReference>
<evidence type="ECO:0000256" key="1">
    <source>
        <dbReference type="ARBA" id="ARBA00022491"/>
    </source>
</evidence>
<dbReference type="Gene3D" id="1.10.357.10">
    <property type="entry name" value="Tetracycline Repressor, domain 2"/>
    <property type="match status" value="1"/>
</dbReference>
<dbReference type="Proteomes" id="UP001321498">
    <property type="component" value="Chromosome"/>
</dbReference>
<dbReference type="EMBL" id="AP027731">
    <property type="protein sequence ID" value="BDZ46127.1"/>
    <property type="molecule type" value="Genomic_DNA"/>
</dbReference>
<dbReference type="InterPro" id="IPR009057">
    <property type="entry name" value="Homeodomain-like_sf"/>
</dbReference>
<name>A0ABN6XQI3_9MICO</name>
<dbReference type="PROSITE" id="PS50977">
    <property type="entry name" value="HTH_TETR_2"/>
    <property type="match status" value="1"/>
</dbReference>
<feature type="DNA-binding region" description="H-T-H motif" evidence="5">
    <location>
        <begin position="34"/>
        <end position="53"/>
    </location>
</feature>
<dbReference type="InterPro" id="IPR039538">
    <property type="entry name" value="BetI_C"/>
</dbReference>
<evidence type="ECO:0000256" key="5">
    <source>
        <dbReference type="PROSITE-ProRule" id="PRU00335"/>
    </source>
</evidence>
<evidence type="ECO:0000313" key="8">
    <source>
        <dbReference type="Proteomes" id="UP001321498"/>
    </source>
</evidence>
<dbReference type="Pfam" id="PF00440">
    <property type="entry name" value="TetR_N"/>
    <property type="match status" value="1"/>
</dbReference>
<reference evidence="8" key="1">
    <citation type="journal article" date="2019" name="Int. J. Syst. Evol. Microbiol.">
        <title>The Global Catalogue of Microorganisms (GCM) 10K type strain sequencing project: providing services to taxonomists for standard genome sequencing and annotation.</title>
        <authorList>
            <consortium name="The Broad Institute Genomics Platform"/>
            <consortium name="The Broad Institute Genome Sequencing Center for Infectious Disease"/>
            <person name="Wu L."/>
            <person name="Ma J."/>
        </authorList>
    </citation>
    <scope>NUCLEOTIDE SEQUENCE [LARGE SCALE GENOMIC DNA]</scope>
    <source>
        <strain evidence="8">NBRC 108725</strain>
    </source>
</reference>
<evidence type="ECO:0000313" key="7">
    <source>
        <dbReference type="EMBL" id="BDZ46127.1"/>
    </source>
</evidence>
<protein>
    <submittedName>
        <fullName evidence="7">TetR family transcriptional regulator</fullName>
    </submittedName>
</protein>
<keyword evidence="8" id="KW-1185">Reference proteome</keyword>
<evidence type="ECO:0000256" key="4">
    <source>
        <dbReference type="ARBA" id="ARBA00023163"/>
    </source>
</evidence>
<keyword evidence="3 5" id="KW-0238">DNA-binding</keyword>
<evidence type="ECO:0000256" key="2">
    <source>
        <dbReference type="ARBA" id="ARBA00023015"/>
    </source>
</evidence>
<dbReference type="Pfam" id="PF13977">
    <property type="entry name" value="TetR_C_6"/>
    <property type="match status" value="1"/>
</dbReference>
<proteinExistence type="predicted"/>